<reference evidence="2 3" key="1">
    <citation type="submission" date="2023-01" db="EMBL/GenBank/DDBJ databases">
        <title>Analysis of 21 Apiospora genomes using comparative genomics revels a genus with tremendous synthesis potential of carbohydrate active enzymes and secondary metabolites.</title>
        <authorList>
            <person name="Sorensen T."/>
        </authorList>
    </citation>
    <scope>NUCLEOTIDE SEQUENCE [LARGE SCALE GENOMIC DNA]</scope>
    <source>
        <strain evidence="2 3">CBS 20057</strain>
    </source>
</reference>
<keyword evidence="3" id="KW-1185">Reference proteome</keyword>
<organism evidence="2 3">
    <name type="scientific">Apiospora marii</name>
    <dbReference type="NCBI Taxonomy" id="335849"/>
    <lineage>
        <taxon>Eukaryota</taxon>
        <taxon>Fungi</taxon>
        <taxon>Dikarya</taxon>
        <taxon>Ascomycota</taxon>
        <taxon>Pezizomycotina</taxon>
        <taxon>Sordariomycetes</taxon>
        <taxon>Xylariomycetidae</taxon>
        <taxon>Amphisphaeriales</taxon>
        <taxon>Apiosporaceae</taxon>
        <taxon>Apiospora</taxon>
    </lineage>
</organism>
<feature type="compositionally biased region" description="Basic and acidic residues" evidence="1">
    <location>
        <begin position="318"/>
        <end position="331"/>
    </location>
</feature>
<name>A0ABR1T2P2_9PEZI</name>
<dbReference type="Proteomes" id="UP001396898">
    <property type="component" value="Unassembled WGS sequence"/>
</dbReference>
<gene>
    <name evidence="2" type="ORF">PG991_000114</name>
</gene>
<protein>
    <submittedName>
        <fullName evidence="2">Uncharacterized protein</fullName>
    </submittedName>
</protein>
<dbReference type="EMBL" id="JAQQWI010000001">
    <property type="protein sequence ID" value="KAK8040326.1"/>
    <property type="molecule type" value="Genomic_DNA"/>
</dbReference>
<comment type="caution">
    <text evidence="2">The sequence shown here is derived from an EMBL/GenBank/DDBJ whole genome shotgun (WGS) entry which is preliminary data.</text>
</comment>
<sequence length="338" mass="39732">MSNQFYQKLYHGWSGGLAWETLPQWDEERKAYISRALLINNDIPKLLKCLQKANRLPHPFDLPTLKKDTISQAFGMIYERASYNVKDCVDYEPVAYFGKAMKAFSWAGPIEPELFWKFTYRALMARSIFFETQPGAAWAPRHDMIKYLDEFKDAFYQEYPQVFDDEHLHLPPSEQDPKKVEEIMKRFNDAARVNALYFPVQLTHADYDGDKTDKIWVVKEGKKSTYDYVLQNKSRSAADMRERQVRGLKQGWLREDGSANPWYDQSDEGDEQSDEVCDEADDEEQTRIQQLEYELEYDIYIGSQWQNTEEDTQLVEDMSKLEVSHRVRSPEPDTEMTG</sequence>
<proteinExistence type="predicted"/>
<evidence type="ECO:0000313" key="3">
    <source>
        <dbReference type="Proteomes" id="UP001396898"/>
    </source>
</evidence>
<feature type="region of interest" description="Disordered" evidence="1">
    <location>
        <begin position="256"/>
        <end position="283"/>
    </location>
</feature>
<evidence type="ECO:0000256" key="1">
    <source>
        <dbReference type="SAM" id="MobiDB-lite"/>
    </source>
</evidence>
<feature type="region of interest" description="Disordered" evidence="1">
    <location>
        <begin position="318"/>
        <end position="338"/>
    </location>
</feature>
<accession>A0ABR1T2P2</accession>
<feature type="compositionally biased region" description="Acidic residues" evidence="1">
    <location>
        <begin position="265"/>
        <end position="283"/>
    </location>
</feature>
<evidence type="ECO:0000313" key="2">
    <source>
        <dbReference type="EMBL" id="KAK8040326.1"/>
    </source>
</evidence>